<dbReference type="Pfam" id="PF00196">
    <property type="entry name" value="GerE"/>
    <property type="match status" value="1"/>
</dbReference>
<dbReference type="Gene3D" id="3.40.50.2300">
    <property type="match status" value="1"/>
</dbReference>
<dbReference type="Proteomes" id="UP001197247">
    <property type="component" value="Unassembled WGS sequence"/>
</dbReference>
<keyword evidence="6" id="KW-1185">Reference proteome</keyword>
<dbReference type="PANTHER" id="PTHR44688:SF16">
    <property type="entry name" value="DNA-BINDING TRANSCRIPTIONAL ACTIVATOR DEVR_DOSR"/>
    <property type="match status" value="1"/>
</dbReference>
<evidence type="ECO:0000256" key="1">
    <source>
        <dbReference type="ARBA" id="ARBA00023015"/>
    </source>
</evidence>
<reference evidence="5 6" key="1">
    <citation type="submission" date="2021-05" db="EMBL/GenBank/DDBJ databases">
        <title>Kineosporia and Streptomyces sp. nov. two new marine actinobacteria isolated from Coral.</title>
        <authorList>
            <person name="Buangrab K."/>
            <person name="Sutthacheep M."/>
            <person name="Yeemin T."/>
            <person name="Harunari E."/>
            <person name="Igarashi Y."/>
            <person name="Kanchanasin P."/>
            <person name="Tanasupawat S."/>
            <person name="Phongsopitanun W."/>
        </authorList>
    </citation>
    <scope>NUCLEOTIDE SEQUENCE [LARGE SCALE GENOMIC DNA]</scope>
    <source>
        <strain evidence="5 6">J2-2</strain>
    </source>
</reference>
<dbReference type="SMART" id="SM00421">
    <property type="entry name" value="HTH_LUXR"/>
    <property type="match status" value="1"/>
</dbReference>
<sequence>MTPIAGLEQAERTTVLVHAEDRFTRTGLLGMLSAGPRITPVLTAEGTDVDVVLVASTSLTSSLMRQLRSRTGPRPPSVLVLDQLGDADVFGVLELGVRAVLWRPEATGERLLHTIRLVRRGGVLLPAEVQQMLVDAVVRVQQNVLTPRRLTASGLEDREIDVIRLVAQGLDTAEVARRLAYSERTVKTILAGMISRLNLRSRSHAVAYAIRSGVL</sequence>
<evidence type="ECO:0000313" key="6">
    <source>
        <dbReference type="Proteomes" id="UP001197247"/>
    </source>
</evidence>
<dbReference type="InterPro" id="IPR000792">
    <property type="entry name" value="Tscrpt_reg_LuxR_C"/>
</dbReference>
<dbReference type="SUPFAM" id="SSF46894">
    <property type="entry name" value="C-terminal effector domain of the bipartite response regulators"/>
    <property type="match status" value="1"/>
</dbReference>
<keyword evidence="2" id="KW-0238">DNA-binding</keyword>
<keyword evidence="1" id="KW-0805">Transcription regulation</keyword>
<gene>
    <name evidence="5" type="ORF">KIH74_14825</name>
</gene>
<dbReference type="PRINTS" id="PR00038">
    <property type="entry name" value="HTHLUXR"/>
</dbReference>
<keyword evidence="3" id="KW-0804">Transcription</keyword>
<accession>A0ABS5TGJ9</accession>
<comment type="caution">
    <text evidence="5">The sequence shown here is derived from an EMBL/GenBank/DDBJ whole genome shotgun (WGS) entry which is preliminary data.</text>
</comment>
<dbReference type="EMBL" id="JAHBAY010000005">
    <property type="protein sequence ID" value="MBT0770212.1"/>
    <property type="molecule type" value="Genomic_DNA"/>
</dbReference>
<protein>
    <submittedName>
        <fullName evidence="5">Response regulator transcription factor</fullName>
    </submittedName>
</protein>
<proteinExistence type="predicted"/>
<dbReference type="PANTHER" id="PTHR44688">
    <property type="entry name" value="DNA-BINDING TRANSCRIPTIONAL ACTIVATOR DEVR_DOSR"/>
    <property type="match status" value="1"/>
</dbReference>
<organism evidence="5 6">
    <name type="scientific">Kineosporia corallincola</name>
    <dbReference type="NCBI Taxonomy" id="2835133"/>
    <lineage>
        <taxon>Bacteria</taxon>
        <taxon>Bacillati</taxon>
        <taxon>Actinomycetota</taxon>
        <taxon>Actinomycetes</taxon>
        <taxon>Kineosporiales</taxon>
        <taxon>Kineosporiaceae</taxon>
        <taxon>Kineosporia</taxon>
    </lineage>
</organism>
<dbReference type="PROSITE" id="PS50043">
    <property type="entry name" value="HTH_LUXR_2"/>
    <property type="match status" value="1"/>
</dbReference>
<evidence type="ECO:0000313" key="5">
    <source>
        <dbReference type="EMBL" id="MBT0770212.1"/>
    </source>
</evidence>
<feature type="domain" description="HTH luxR-type" evidence="4">
    <location>
        <begin position="147"/>
        <end position="213"/>
    </location>
</feature>
<dbReference type="InterPro" id="IPR016032">
    <property type="entry name" value="Sig_transdc_resp-reg_C-effctor"/>
</dbReference>
<dbReference type="RefSeq" id="WP_214156501.1">
    <property type="nucleotide sequence ID" value="NZ_JAHBAY010000005.1"/>
</dbReference>
<evidence type="ECO:0000259" key="4">
    <source>
        <dbReference type="PROSITE" id="PS50043"/>
    </source>
</evidence>
<name>A0ABS5TGJ9_9ACTN</name>
<evidence type="ECO:0000256" key="3">
    <source>
        <dbReference type="ARBA" id="ARBA00023163"/>
    </source>
</evidence>
<dbReference type="CDD" id="cd06170">
    <property type="entry name" value="LuxR_C_like"/>
    <property type="match status" value="1"/>
</dbReference>
<evidence type="ECO:0000256" key="2">
    <source>
        <dbReference type="ARBA" id="ARBA00023125"/>
    </source>
</evidence>